<evidence type="ECO:0000313" key="6">
    <source>
        <dbReference type="Proteomes" id="UP000292627"/>
    </source>
</evidence>
<dbReference type="AlphaFoldDB" id="A0A4Q8LDM0"/>
<evidence type="ECO:0000256" key="3">
    <source>
        <dbReference type="ARBA" id="ARBA00023163"/>
    </source>
</evidence>
<dbReference type="PROSITE" id="PS50987">
    <property type="entry name" value="HTH_ARSR_2"/>
    <property type="match status" value="1"/>
</dbReference>
<dbReference type="NCBIfam" id="NF033788">
    <property type="entry name" value="HTH_metalloreg"/>
    <property type="match status" value="1"/>
</dbReference>
<reference evidence="5 6" key="1">
    <citation type="submission" date="2019-02" db="EMBL/GenBank/DDBJ databases">
        <title>WGS of Pseudoxanthomonas species novum from clinical isolates.</title>
        <authorList>
            <person name="Bernier A.-M."/>
            <person name="Bernard K."/>
            <person name="Vachon A."/>
        </authorList>
    </citation>
    <scope>NUCLEOTIDE SEQUENCE [LARGE SCALE GENOMIC DNA]</scope>
    <source>
        <strain evidence="5 6">NML171200</strain>
    </source>
</reference>
<dbReference type="Proteomes" id="UP000292627">
    <property type="component" value="Unassembled WGS sequence"/>
</dbReference>
<comment type="caution">
    <text evidence="5">The sequence shown here is derived from an EMBL/GenBank/DDBJ whole genome shotgun (WGS) entry which is preliminary data.</text>
</comment>
<dbReference type="GO" id="GO:0003677">
    <property type="term" value="F:DNA binding"/>
    <property type="evidence" value="ECO:0007669"/>
    <property type="project" value="UniProtKB-KW"/>
</dbReference>
<dbReference type="PRINTS" id="PR00778">
    <property type="entry name" value="HTHARSR"/>
</dbReference>
<dbReference type="PANTHER" id="PTHR43132">
    <property type="entry name" value="ARSENICAL RESISTANCE OPERON REPRESSOR ARSR-RELATED"/>
    <property type="match status" value="1"/>
</dbReference>
<feature type="domain" description="HTH arsR-type" evidence="4">
    <location>
        <begin position="14"/>
        <end position="108"/>
    </location>
</feature>
<dbReference type="SMART" id="SM00418">
    <property type="entry name" value="HTH_ARSR"/>
    <property type="match status" value="1"/>
</dbReference>
<dbReference type="Pfam" id="PF01022">
    <property type="entry name" value="HTH_5"/>
    <property type="match status" value="1"/>
</dbReference>
<proteinExistence type="predicted"/>
<dbReference type="InterPro" id="IPR051011">
    <property type="entry name" value="Metal_resp_trans_reg"/>
</dbReference>
<dbReference type="OrthoDB" id="9796124at2"/>
<dbReference type="InterPro" id="IPR036390">
    <property type="entry name" value="WH_DNA-bd_sf"/>
</dbReference>
<keyword evidence="3" id="KW-0804">Transcription</keyword>
<dbReference type="EMBL" id="SHMC01000002">
    <property type="protein sequence ID" value="TAA26665.1"/>
    <property type="molecule type" value="Genomic_DNA"/>
</dbReference>
<dbReference type="GO" id="GO:0003700">
    <property type="term" value="F:DNA-binding transcription factor activity"/>
    <property type="evidence" value="ECO:0007669"/>
    <property type="project" value="InterPro"/>
</dbReference>
<gene>
    <name evidence="5" type="ORF">EA660_05435</name>
</gene>
<name>A0A4Q8LDM0_9GAMM</name>
<dbReference type="InterPro" id="IPR036388">
    <property type="entry name" value="WH-like_DNA-bd_sf"/>
</dbReference>
<evidence type="ECO:0000256" key="2">
    <source>
        <dbReference type="ARBA" id="ARBA00023125"/>
    </source>
</evidence>
<dbReference type="Gene3D" id="1.10.10.10">
    <property type="entry name" value="Winged helix-like DNA-binding domain superfamily/Winged helix DNA-binding domain"/>
    <property type="match status" value="1"/>
</dbReference>
<dbReference type="PANTHER" id="PTHR43132:SF2">
    <property type="entry name" value="ARSENICAL RESISTANCE OPERON REPRESSOR ARSR-RELATED"/>
    <property type="match status" value="1"/>
</dbReference>
<keyword evidence="2" id="KW-0238">DNA-binding</keyword>
<evidence type="ECO:0000256" key="1">
    <source>
        <dbReference type="ARBA" id="ARBA00023015"/>
    </source>
</evidence>
<sequence length="117" mass="12606">MPARLPSPALDAAAMARHAQAASALLKALAHPARLRVLCRLVEGEASVGELQAKSALSMSALSQHLAVLRQAELVDTRREAQTIFYRLLDSPALGVMQALHAAYCAPAGKTQRQRRR</sequence>
<organism evidence="5 6">
    <name type="scientific">Pseudoxanthomonas winnipegensis</name>
    <dbReference type="NCBI Taxonomy" id="2480810"/>
    <lineage>
        <taxon>Bacteria</taxon>
        <taxon>Pseudomonadati</taxon>
        <taxon>Pseudomonadota</taxon>
        <taxon>Gammaproteobacteria</taxon>
        <taxon>Lysobacterales</taxon>
        <taxon>Lysobacteraceae</taxon>
        <taxon>Pseudoxanthomonas</taxon>
    </lineage>
</organism>
<evidence type="ECO:0000313" key="5">
    <source>
        <dbReference type="EMBL" id="TAA26665.1"/>
    </source>
</evidence>
<dbReference type="InterPro" id="IPR001845">
    <property type="entry name" value="HTH_ArsR_DNA-bd_dom"/>
</dbReference>
<dbReference type="InterPro" id="IPR011991">
    <property type="entry name" value="ArsR-like_HTH"/>
</dbReference>
<accession>A0A4Q8LDM0</accession>
<keyword evidence="1" id="KW-0805">Transcription regulation</keyword>
<dbReference type="RefSeq" id="WP_130550539.1">
    <property type="nucleotide sequence ID" value="NZ_SHMC01000002.1"/>
</dbReference>
<protein>
    <submittedName>
        <fullName evidence="5">Transcriptional regulator</fullName>
    </submittedName>
</protein>
<evidence type="ECO:0000259" key="4">
    <source>
        <dbReference type="PROSITE" id="PS50987"/>
    </source>
</evidence>
<dbReference type="CDD" id="cd00090">
    <property type="entry name" value="HTH_ARSR"/>
    <property type="match status" value="1"/>
</dbReference>
<dbReference type="SUPFAM" id="SSF46785">
    <property type="entry name" value="Winged helix' DNA-binding domain"/>
    <property type="match status" value="1"/>
</dbReference>